<dbReference type="EMBL" id="JADHQC010000009">
    <property type="protein sequence ID" value="MBL6811724.1"/>
    <property type="molecule type" value="Genomic_DNA"/>
</dbReference>
<evidence type="ECO:0000313" key="5">
    <source>
        <dbReference type="Proteomes" id="UP000744438"/>
    </source>
</evidence>
<dbReference type="PANTHER" id="PTHR20883">
    <property type="entry name" value="PHYTANOYL-COA DIOXYGENASE DOMAIN CONTAINING 1"/>
    <property type="match status" value="1"/>
</dbReference>
<dbReference type="Gene3D" id="2.60.120.620">
    <property type="entry name" value="q2cbj1_9rhob like domain"/>
    <property type="match status" value="1"/>
</dbReference>
<comment type="caution">
    <text evidence="4">The sequence shown here is derived from an EMBL/GenBank/DDBJ whole genome shotgun (WGS) entry which is preliminary data.</text>
</comment>
<dbReference type="Pfam" id="PF05721">
    <property type="entry name" value="PhyH"/>
    <property type="match status" value="1"/>
</dbReference>
<proteinExistence type="predicted"/>
<reference evidence="4" key="1">
    <citation type="submission" date="2020-10" db="EMBL/GenBank/DDBJ databases">
        <title>Microbiome of the Black Sea water column analyzed by genome centric metagenomics.</title>
        <authorList>
            <person name="Cabello-Yeves P.J."/>
            <person name="Callieri C."/>
            <person name="Picazo A."/>
            <person name="Mehrshad M."/>
            <person name="Haro-Moreno J.M."/>
            <person name="Roda-Garcia J."/>
            <person name="Dzembekova N."/>
            <person name="Slabakova V."/>
            <person name="Slabakova N."/>
            <person name="Moncheva S."/>
            <person name="Rodriguez-Valera F."/>
        </authorList>
    </citation>
    <scope>NUCLEOTIDE SEQUENCE</scope>
    <source>
        <strain evidence="4">BS307-5m-G49</strain>
    </source>
</reference>
<name>A0A937HZS0_9GAMM</name>
<dbReference type="Proteomes" id="UP000744438">
    <property type="component" value="Unassembled WGS sequence"/>
</dbReference>
<dbReference type="PANTHER" id="PTHR20883:SF19">
    <property type="entry name" value="MULTIFUNCTIONAL DIOXYGENASE AUSE"/>
    <property type="match status" value="1"/>
</dbReference>
<evidence type="ECO:0000256" key="2">
    <source>
        <dbReference type="ARBA" id="ARBA00023002"/>
    </source>
</evidence>
<dbReference type="GO" id="GO:0016706">
    <property type="term" value="F:2-oxoglutarate-dependent dioxygenase activity"/>
    <property type="evidence" value="ECO:0007669"/>
    <property type="project" value="UniProtKB-ARBA"/>
</dbReference>
<keyword evidence="4" id="KW-0223">Dioxygenase</keyword>
<dbReference type="AlphaFoldDB" id="A0A937HZS0"/>
<evidence type="ECO:0000256" key="1">
    <source>
        <dbReference type="ARBA" id="ARBA00022723"/>
    </source>
</evidence>
<dbReference type="GO" id="GO:0005506">
    <property type="term" value="F:iron ion binding"/>
    <property type="evidence" value="ECO:0007669"/>
    <property type="project" value="UniProtKB-ARBA"/>
</dbReference>
<protein>
    <submittedName>
        <fullName evidence="4">Phytanoyl-CoA dioxygenase family protein</fullName>
    </submittedName>
</protein>
<keyword evidence="1" id="KW-0479">Metal-binding</keyword>
<sequence>MADLVHLSSSASSEEIIDVLNKDAGVIIDNLLYSDDISRINQDLKPYLKNDVFGRDEFTGFKTKRVGALIARSEACRELALNPLINEVSEKYLSPFCDGYQLHFTSAVSIGPGESKQILHRDRGIWGGYLPRKVEPLMSTIWAVTDFTKENGATQIVPGSHLWEKDRIPNDDEIAYAEMRAGSVLLYTGTVLHGGGENTSKNDIRTGVFLHYALNWLRQEENQYLSCPPEIAKDISPEIRSLIGYSKGGYVLGFYSDPLDRNAEYESVSPENMFKDRTFDEYSAIPDPKELVQKSTK</sequence>
<evidence type="ECO:0000313" key="4">
    <source>
        <dbReference type="EMBL" id="MBL6811724.1"/>
    </source>
</evidence>
<evidence type="ECO:0000256" key="3">
    <source>
        <dbReference type="ARBA" id="ARBA00023004"/>
    </source>
</evidence>
<dbReference type="SUPFAM" id="SSF51197">
    <property type="entry name" value="Clavaminate synthase-like"/>
    <property type="match status" value="1"/>
</dbReference>
<dbReference type="InterPro" id="IPR008775">
    <property type="entry name" value="Phytyl_CoA_dOase-like"/>
</dbReference>
<organism evidence="4 5">
    <name type="scientific">SAR86 cluster bacterium</name>
    <dbReference type="NCBI Taxonomy" id="2030880"/>
    <lineage>
        <taxon>Bacteria</taxon>
        <taxon>Pseudomonadati</taxon>
        <taxon>Pseudomonadota</taxon>
        <taxon>Gammaproteobacteria</taxon>
        <taxon>SAR86 cluster</taxon>
    </lineage>
</organism>
<accession>A0A937HZS0</accession>
<keyword evidence="2" id="KW-0560">Oxidoreductase</keyword>
<gene>
    <name evidence="4" type="ORF">ISQ63_02435</name>
</gene>
<keyword evidence="3" id="KW-0408">Iron</keyword>